<dbReference type="PANTHER" id="PTHR11104">
    <property type="entry name" value="AMINOGLYCOSIDE N3-ACETYLTRANSFERASE"/>
    <property type="match status" value="1"/>
</dbReference>
<comment type="catalytic activity">
    <reaction evidence="4">
        <text>a 2-deoxystreptamine antibiotic + acetyl-CoA = an N(3)-acetyl-2-deoxystreptamine antibiotic + CoA + H(+)</text>
        <dbReference type="Rhea" id="RHEA:12665"/>
        <dbReference type="ChEBI" id="CHEBI:15378"/>
        <dbReference type="ChEBI" id="CHEBI:57287"/>
        <dbReference type="ChEBI" id="CHEBI:57288"/>
        <dbReference type="ChEBI" id="CHEBI:57921"/>
        <dbReference type="ChEBI" id="CHEBI:77452"/>
        <dbReference type="EC" id="2.3.1.81"/>
    </reaction>
</comment>
<dbReference type="EMBL" id="CP035758">
    <property type="protein sequence ID" value="QBD75242.1"/>
    <property type="molecule type" value="Genomic_DNA"/>
</dbReference>
<keyword evidence="2 4" id="KW-0808">Transferase</keyword>
<organism evidence="5 6">
    <name type="scientific">Ktedonosporobacter rubrisoli</name>
    <dbReference type="NCBI Taxonomy" id="2509675"/>
    <lineage>
        <taxon>Bacteria</taxon>
        <taxon>Bacillati</taxon>
        <taxon>Chloroflexota</taxon>
        <taxon>Ktedonobacteria</taxon>
        <taxon>Ktedonobacterales</taxon>
        <taxon>Ktedonosporobacteraceae</taxon>
        <taxon>Ktedonosporobacter</taxon>
    </lineage>
</organism>
<dbReference type="EC" id="2.3.1.-" evidence="4"/>
<evidence type="ECO:0000256" key="3">
    <source>
        <dbReference type="ARBA" id="ARBA00023315"/>
    </source>
</evidence>
<dbReference type="RefSeq" id="WP_129885841.1">
    <property type="nucleotide sequence ID" value="NZ_CP035758.1"/>
</dbReference>
<evidence type="ECO:0000256" key="4">
    <source>
        <dbReference type="RuleBase" id="RU365031"/>
    </source>
</evidence>
<evidence type="ECO:0000256" key="2">
    <source>
        <dbReference type="ARBA" id="ARBA00022679"/>
    </source>
</evidence>
<dbReference type="SUPFAM" id="SSF110710">
    <property type="entry name" value="TTHA0583/YokD-like"/>
    <property type="match status" value="1"/>
</dbReference>
<gene>
    <name evidence="5" type="ORF">EPA93_04220</name>
</gene>
<reference evidence="5 6" key="1">
    <citation type="submission" date="2019-01" db="EMBL/GenBank/DDBJ databases">
        <title>Ktedonosporobacter rubrisoli SCAWS-G2.</title>
        <authorList>
            <person name="Huang Y."/>
            <person name="Yan B."/>
        </authorList>
    </citation>
    <scope>NUCLEOTIDE SEQUENCE [LARGE SCALE GENOMIC DNA]</scope>
    <source>
        <strain evidence="5 6">SCAWS-G2</strain>
    </source>
</reference>
<sequence length="282" mass="30742">MVTESDIIHGLRALGLNTSSRVIVHSSLSSFGHVEGGARAVCQALLSTGATLLLPAASGKMTGIPAPPGLLRPWNAVIAASTWPEFDEAVSRAVPFSKQLPIDKELGNIPETIRRFFPHLRSHHPLMSYLALGPYAQHLIDAQRLDWPLGPLEALAEQHGSVLLLGVSHTVNTAIHLSEQHLGRSRFYRYAKMADQIWMELPNIPGDSHRFDSIEPALRPATREVMIGPCRARLIPIQEVLAAAEQLILANPAALLCDNPNCRCFAALHQRLEVLAAQGKSK</sequence>
<keyword evidence="3 4" id="KW-0012">Acyltransferase</keyword>
<evidence type="ECO:0000313" key="5">
    <source>
        <dbReference type="EMBL" id="QBD75242.1"/>
    </source>
</evidence>
<dbReference type="PANTHER" id="PTHR11104:SF0">
    <property type="entry name" value="SPBETA PROPHAGE-DERIVED AMINOGLYCOSIDE N(3')-ACETYLTRANSFERASE-LIKE PROTEIN YOKD"/>
    <property type="match status" value="1"/>
</dbReference>
<dbReference type="Proteomes" id="UP000290365">
    <property type="component" value="Chromosome"/>
</dbReference>
<dbReference type="InterPro" id="IPR028345">
    <property type="entry name" value="Antibiotic_NAT-like"/>
</dbReference>
<accession>A0A4P6JJW2</accession>
<dbReference type="InterPro" id="IPR003679">
    <property type="entry name" value="Amioglycoside_AcTrfase"/>
</dbReference>
<dbReference type="OrthoDB" id="7330654at2"/>
<protein>
    <recommendedName>
        <fullName evidence="4">Aminoglycoside N(3)-acetyltransferase</fullName>
        <ecNumber evidence="4">2.3.1.-</ecNumber>
    </recommendedName>
</protein>
<evidence type="ECO:0000313" key="6">
    <source>
        <dbReference type="Proteomes" id="UP000290365"/>
    </source>
</evidence>
<dbReference type="Pfam" id="PF02522">
    <property type="entry name" value="Antibiotic_NAT"/>
    <property type="match status" value="1"/>
</dbReference>
<dbReference type="GO" id="GO:0046677">
    <property type="term" value="P:response to antibiotic"/>
    <property type="evidence" value="ECO:0007669"/>
    <property type="project" value="UniProtKB-KW"/>
</dbReference>
<evidence type="ECO:0000256" key="1">
    <source>
        <dbReference type="ARBA" id="ARBA00006383"/>
    </source>
</evidence>
<dbReference type="GO" id="GO:0046353">
    <property type="term" value="F:aminoglycoside 3-N-acetyltransferase activity"/>
    <property type="evidence" value="ECO:0007669"/>
    <property type="project" value="UniProtKB-EC"/>
</dbReference>
<keyword evidence="6" id="KW-1185">Reference proteome</keyword>
<keyword evidence="4" id="KW-0046">Antibiotic resistance</keyword>
<comment type="similarity">
    <text evidence="1 4">Belongs to the antibiotic N-acetyltransferase family.</text>
</comment>
<proteinExistence type="inferred from homology"/>
<dbReference type="KEGG" id="kbs:EPA93_04220"/>
<name>A0A4P6JJW2_KTERU</name>
<dbReference type="AlphaFoldDB" id="A0A4P6JJW2"/>